<protein>
    <submittedName>
        <fullName evidence="2">Uncharacterized protein</fullName>
    </submittedName>
</protein>
<reference evidence="2 3" key="1">
    <citation type="submission" date="2018-05" db="EMBL/GenBank/DDBJ databases">
        <title>Draft genome of Methanospirillum stamsii Pt1.</title>
        <authorList>
            <person name="Dueholm M.S."/>
            <person name="Nielsen P.H."/>
            <person name="Bakmann L.F."/>
            <person name="Otzen D.E."/>
        </authorList>
    </citation>
    <scope>NUCLEOTIDE SEQUENCE [LARGE SCALE GENOMIC DNA]</scope>
    <source>
        <strain evidence="2 3">Pt1</strain>
    </source>
</reference>
<sequence length="245" mass="28151">MVPLPWHVKLGCTLVGCSVIVYLLKLTLIDNLPGTIEYIFNSAGFLFINVLFVTLVINGLLSRRAKNERLEKLNMVIGIFFIEVGNELLKRIIPADNDRSGFGKSFFLDGKEKPDTLAMQNAATNHSFRLNPEIIDLKEMQDFLQEKRNFLLRLMENPVMLEHQSFTFLLQSAFHLTAELGHRKDPDNLTVSDRTHLSGDISRVYQALTNEWINYMGYLYLNYPYLYSLAVRTNPYDPNVSVEVK</sequence>
<dbReference type="Proteomes" id="UP000245934">
    <property type="component" value="Unassembled WGS sequence"/>
</dbReference>
<dbReference type="EMBL" id="QGMZ01000044">
    <property type="protein sequence ID" value="PWR70293.1"/>
    <property type="molecule type" value="Genomic_DNA"/>
</dbReference>
<dbReference type="RefSeq" id="WP_109942119.1">
    <property type="nucleotide sequence ID" value="NZ_CP176366.1"/>
</dbReference>
<keyword evidence="1" id="KW-1133">Transmembrane helix</keyword>
<feature type="transmembrane region" description="Helical" evidence="1">
    <location>
        <begin position="6"/>
        <end position="26"/>
    </location>
</feature>
<keyword evidence="1" id="KW-0812">Transmembrane</keyword>
<evidence type="ECO:0000313" key="2">
    <source>
        <dbReference type="EMBL" id="PWR70293.1"/>
    </source>
</evidence>
<keyword evidence="3" id="KW-1185">Reference proteome</keyword>
<evidence type="ECO:0000256" key="1">
    <source>
        <dbReference type="SAM" id="Phobius"/>
    </source>
</evidence>
<feature type="transmembrane region" description="Helical" evidence="1">
    <location>
        <begin position="38"/>
        <end position="61"/>
    </location>
</feature>
<evidence type="ECO:0000313" key="3">
    <source>
        <dbReference type="Proteomes" id="UP000245934"/>
    </source>
</evidence>
<name>A0A2V2N4V5_9EURY</name>
<keyword evidence="1" id="KW-0472">Membrane</keyword>
<proteinExistence type="predicted"/>
<gene>
    <name evidence="2" type="ORF">DLD82_15905</name>
</gene>
<accession>A0A2V2N4V5</accession>
<comment type="caution">
    <text evidence="2">The sequence shown here is derived from an EMBL/GenBank/DDBJ whole genome shotgun (WGS) entry which is preliminary data.</text>
</comment>
<organism evidence="2 3">
    <name type="scientific">Methanospirillum stamsii</name>
    <dbReference type="NCBI Taxonomy" id="1277351"/>
    <lineage>
        <taxon>Archaea</taxon>
        <taxon>Methanobacteriati</taxon>
        <taxon>Methanobacteriota</taxon>
        <taxon>Stenosarchaea group</taxon>
        <taxon>Methanomicrobia</taxon>
        <taxon>Methanomicrobiales</taxon>
        <taxon>Methanospirillaceae</taxon>
        <taxon>Methanospirillum</taxon>
    </lineage>
</organism>
<dbReference type="GeneID" id="97609832"/>
<dbReference type="OrthoDB" id="56871at2157"/>
<dbReference type="AlphaFoldDB" id="A0A2V2N4V5"/>